<organism evidence="2 3">
    <name type="scientific">Paracoccus aerius</name>
    <dbReference type="NCBI Taxonomy" id="1915382"/>
    <lineage>
        <taxon>Bacteria</taxon>
        <taxon>Pseudomonadati</taxon>
        <taxon>Pseudomonadota</taxon>
        <taxon>Alphaproteobacteria</taxon>
        <taxon>Rhodobacterales</taxon>
        <taxon>Paracoccaceae</taxon>
        <taxon>Paracoccus</taxon>
    </lineage>
</organism>
<keyword evidence="3" id="KW-1185">Reference proteome</keyword>
<accession>A0ABS1S9L2</accession>
<keyword evidence="1" id="KW-1133">Transmembrane helix</keyword>
<gene>
    <name evidence="2" type="ORF">JL111_15905</name>
</gene>
<dbReference type="Proteomes" id="UP000644749">
    <property type="component" value="Unassembled WGS sequence"/>
</dbReference>
<feature type="transmembrane region" description="Helical" evidence="1">
    <location>
        <begin position="7"/>
        <end position="24"/>
    </location>
</feature>
<reference evidence="2 3" key="1">
    <citation type="submission" date="2021-01" db="EMBL/GenBank/DDBJ databases">
        <title>011410 draft genome.</title>
        <authorList>
            <person name="Lang L."/>
        </authorList>
    </citation>
    <scope>NUCLEOTIDE SEQUENCE [LARGE SCALE GENOMIC DNA]</scope>
    <source>
        <strain evidence="2 3">KCTC 42845</strain>
    </source>
</reference>
<evidence type="ECO:0000313" key="3">
    <source>
        <dbReference type="Proteomes" id="UP000644749"/>
    </source>
</evidence>
<comment type="caution">
    <text evidence="2">The sequence shown here is derived from an EMBL/GenBank/DDBJ whole genome shotgun (WGS) entry which is preliminary data.</text>
</comment>
<keyword evidence="1" id="KW-0812">Transmembrane</keyword>
<evidence type="ECO:0008006" key="4">
    <source>
        <dbReference type="Google" id="ProtNLM"/>
    </source>
</evidence>
<protein>
    <recommendedName>
        <fullName evidence="4">Phosphatidate cytidylyltransferase</fullName>
    </recommendedName>
</protein>
<evidence type="ECO:0000313" key="2">
    <source>
        <dbReference type="EMBL" id="MBL3674965.1"/>
    </source>
</evidence>
<dbReference type="EMBL" id="JAESHT010000015">
    <property type="protein sequence ID" value="MBL3674965.1"/>
    <property type="molecule type" value="Genomic_DNA"/>
</dbReference>
<evidence type="ECO:0000256" key="1">
    <source>
        <dbReference type="SAM" id="Phobius"/>
    </source>
</evidence>
<sequence>MSDLIPKVLAFAALVVFLGILLWHVPRIDLGAVLLLSVGLAAWDFFAPSRGK</sequence>
<proteinExistence type="predicted"/>
<dbReference type="RefSeq" id="WP_191311733.1">
    <property type="nucleotide sequence ID" value="NZ_BNCL01000015.1"/>
</dbReference>
<name>A0ABS1S9L2_9RHOB</name>
<feature type="transmembrane region" description="Helical" evidence="1">
    <location>
        <begin position="30"/>
        <end position="47"/>
    </location>
</feature>
<keyword evidence="1" id="KW-0472">Membrane</keyword>